<feature type="region of interest" description="Disordered" evidence="1">
    <location>
        <begin position="81"/>
        <end position="100"/>
    </location>
</feature>
<comment type="caution">
    <text evidence="2">The sequence shown here is derived from an EMBL/GenBank/DDBJ whole genome shotgun (WGS) entry which is preliminary data.</text>
</comment>
<evidence type="ECO:0000313" key="2">
    <source>
        <dbReference type="EMBL" id="KAG0585007.1"/>
    </source>
</evidence>
<keyword evidence="3" id="KW-1185">Reference proteome</keyword>
<protein>
    <submittedName>
        <fullName evidence="2">Uncharacterized protein</fullName>
    </submittedName>
</protein>
<dbReference type="AlphaFoldDB" id="A0A8T0IPP2"/>
<dbReference type="EMBL" id="CM026423">
    <property type="protein sequence ID" value="KAG0585007.1"/>
    <property type="molecule type" value="Genomic_DNA"/>
</dbReference>
<evidence type="ECO:0000256" key="1">
    <source>
        <dbReference type="SAM" id="MobiDB-lite"/>
    </source>
</evidence>
<feature type="region of interest" description="Disordered" evidence="1">
    <location>
        <begin position="27"/>
        <end position="51"/>
    </location>
</feature>
<organism evidence="2 3">
    <name type="scientific">Ceratodon purpureus</name>
    <name type="common">Fire moss</name>
    <name type="synonym">Dicranum purpureum</name>
    <dbReference type="NCBI Taxonomy" id="3225"/>
    <lineage>
        <taxon>Eukaryota</taxon>
        <taxon>Viridiplantae</taxon>
        <taxon>Streptophyta</taxon>
        <taxon>Embryophyta</taxon>
        <taxon>Bryophyta</taxon>
        <taxon>Bryophytina</taxon>
        <taxon>Bryopsida</taxon>
        <taxon>Dicranidae</taxon>
        <taxon>Pseudoditrichales</taxon>
        <taxon>Ditrichaceae</taxon>
        <taxon>Ceratodon</taxon>
    </lineage>
</organism>
<proteinExistence type="predicted"/>
<sequence>MRTIHQTLNKILNLHQFLTLALQQELPNRKPLRHSETDPHTKLHHQTPSLLHQAPLAKNPTTALDLNLIPTSNCRNQNRATHQLHNRLPTPLSSKIRHRF</sequence>
<accession>A0A8T0IPP2</accession>
<reference evidence="2" key="1">
    <citation type="submission" date="2020-06" db="EMBL/GenBank/DDBJ databases">
        <title>WGS assembly of Ceratodon purpureus strain R40.</title>
        <authorList>
            <person name="Carey S.B."/>
            <person name="Jenkins J."/>
            <person name="Shu S."/>
            <person name="Lovell J.T."/>
            <person name="Sreedasyam A."/>
            <person name="Maumus F."/>
            <person name="Tiley G.P."/>
            <person name="Fernandez-Pozo N."/>
            <person name="Barry K."/>
            <person name="Chen C."/>
            <person name="Wang M."/>
            <person name="Lipzen A."/>
            <person name="Daum C."/>
            <person name="Saski C.A."/>
            <person name="Payton A.C."/>
            <person name="Mcbreen J.C."/>
            <person name="Conrad R.E."/>
            <person name="Kollar L.M."/>
            <person name="Olsson S."/>
            <person name="Huttunen S."/>
            <person name="Landis J.B."/>
            <person name="Wickett N.J."/>
            <person name="Johnson M.G."/>
            <person name="Rensing S.A."/>
            <person name="Grimwood J."/>
            <person name="Schmutz J."/>
            <person name="Mcdaniel S.F."/>
        </authorList>
    </citation>
    <scope>NUCLEOTIDE SEQUENCE</scope>
    <source>
        <strain evidence="2">R40</strain>
    </source>
</reference>
<dbReference type="Proteomes" id="UP000822688">
    <property type="component" value="Chromosome 3"/>
</dbReference>
<name>A0A8T0IPP2_CERPU</name>
<gene>
    <name evidence="2" type="ORF">KC19_3G250400</name>
</gene>
<evidence type="ECO:0000313" key="3">
    <source>
        <dbReference type="Proteomes" id="UP000822688"/>
    </source>
</evidence>